<dbReference type="GO" id="GO:0003824">
    <property type="term" value="F:catalytic activity"/>
    <property type="evidence" value="ECO:0007669"/>
    <property type="project" value="InterPro"/>
</dbReference>
<name>A0A1C3XCW8_9HYPH</name>
<feature type="domain" description="AB hydrolase-1" evidence="1">
    <location>
        <begin position="28"/>
        <end position="263"/>
    </location>
</feature>
<dbReference type="PANTHER" id="PTHR43798">
    <property type="entry name" value="MONOACYLGLYCEROL LIPASE"/>
    <property type="match status" value="1"/>
</dbReference>
<gene>
    <name evidence="2" type="ORF">GA0061103_0755</name>
</gene>
<dbReference type="InterPro" id="IPR000073">
    <property type="entry name" value="AB_hydrolase_1"/>
</dbReference>
<dbReference type="STRING" id="410764.GA0061103_0755"/>
<dbReference type="GO" id="GO:0016020">
    <property type="term" value="C:membrane"/>
    <property type="evidence" value="ECO:0007669"/>
    <property type="project" value="TreeGrafter"/>
</dbReference>
<dbReference type="PANTHER" id="PTHR43798:SF33">
    <property type="entry name" value="HYDROLASE, PUTATIVE (AFU_ORTHOLOGUE AFUA_2G14860)-RELATED"/>
    <property type="match status" value="1"/>
</dbReference>
<accession>A0A1C3XCW8</accession>
<dbReference type="OrthoDB" id="5491135at2"/>
<dbReference type="EMBL" id="FMAG01000015">
    <property type="protein sequence ID" value="SCB50103.1"/>
    <property type="molecule type" value="Genomic_DNA"/>
</dbReference>
<dbReference type="AlphaFoldDB" id="A0A1C3XCW8"/>
<dbReference type="InterPro" id="IPR050266">
    <property type="entry name" value="AB_hydrolase_sf"/>
</dbReference>
<keyword evidence="3" id="KW-1185">Reference proteome</keyword>
<evidence type="ECO:0000313" key="3">
    <source>
        <dbReference type="Proteomes" id="UP000199101"/>
    </source>
</evidence>
<dbReference type="PRINTS" id="PR00412">
    <property type="entry name" value="EPOXHYDRLASE"/>
</dbReference>
<organism evidence="2 3">
    <name type="scientific">Rhizobium multihospitium</name>
    <dbReference type="NCBI Taxonomy" id="410764"/>
    <lineage>
        <taxon>Bacteria</taxon>
        <taxon>Pseudomonadati</taxon>
        <taxon>Pseudomonadota</taxon>
        <taxon>Alphaproteobacteria</taxon>
        <taxon>Hyphomicrobiales</taxon>
        <taxon>Rhizobiaceae</taxon>
        <taxon>Rhizobium/Agrobacterium group</taxon>
        <taxon>Rhizobium</taxon>
    </lineage>
</organism>
<reference evidence="3" key="1">
    <citation type="submission" date="2016-08" db="EMBL/GenBank/DDBJ databases">
        <authorList>
            <person name="Varghese N."/>
            <person name="Submissions Spin"/>
        </authorList>
    </citation>
    <scope>NUCLEOTIDE SEQUENCE [LARGE SCALE GENOMIC DNA]</scope>
    <source>
        <strain evidence="3">HAMBI 2975</strain>
    </source>
</reference>
<evidence type="ECO:0000313" key="2">
    <source>
        <dbReference type="EMBL" id="SCB50103.1"/>
    </source>
</evidence>
<dbReference type="PRINTS" id="PR00111">
    <property type="entry name" value="ABHYDROLASE"/>
</dbReference>
<dbReference type="Proteomes" id="UP000199101">
    <property type="component" value="Unassembled WGS sequence"/>
</dbReference>
<sequence>MVAELEVTNTLQVKGKWIAFSQVGKGYPVALLHGIPTSRLLWRHVVPLLAARGCEVTAIDLLGYGQSDQPDDTDLGIAAQASLIGELLETTGWNRGALVGHDIGGGIAQLVAVDRPPLVDRLVLVDTIAYDSFPVGPLARLKDPVWDTILAAPDFDLKKGLRKSFEAGMVHADRVTPELIAMYETPFAGVEGRHAYLRAARALRTDELATRMAEVEALKLPALVLWGEQDGFQPIAYGERLAAALENGRLLRIMNAGHFSPEDQPEVLAERILEFSVDAQEQEWR</sequence>
<proteinExistence type="predicted"/>
<dbReference type="InterPro" id="IPR000639">
    <property type="entry name" value="Epox_hydrolase-like"/>
</dbReference>
<evidence type="ECO:0000259" key="1">
    <source>
        <dbReference type="Pfam" id="PF00561"/>
    </source>
</evidence>
<dbReference type="InterPro" id="IPR029058">
    <property type="entry name" value="AB_hydrolase_fold"/>
</dbReference>
<dbReference type="Gene3D" id="3.40.50.1820">
    <property type="entry name" value="alpha/beta hydrolase"/>
    <property type="match status" value="1"/>
</dbReference>
<protein>
    <submittedName>
        <fullName evidence="2">Pimeloyl-ACP methyl ester carboxylesterase</fullName>
    </submittedName>
</protein>
<dbReference type="SUPFAM" id="SSF53474">
    <property type="entry name" value="alpha/beta-Hydrolases"/>
    <property type="match status" value="1"/>
</dbReference>
<dbReference type="Pfam" id="PF00561">
    <property type="entry name" value="Abhydrolase_1"/>
    <property type="match status" value="1"/>
</dbReference>
<dbReference type="RefSeq" id="WP_092720044.1">
    <property type="nucleotide sequence ID" value="NZ_FMAG01000015.1"/>
</dbReference>